<organism evidence="1 2">
    <name type="scientific">Irpex rosettiformis</name>
    <dbReference type="NCBI Taxonomy" id="378272"/>
    <lineage>
        <taxon>Eukaryota</taxon>
        <taxon>Fungi</taxon>
        <taxon>Dikarya</taxon>
        <taxon>Basidiomycota</taxon>
        <taxon>Agaricomycotina</taxon>
        <taxon>Agaricomycetes</taxon>
        <taxon>Polyporales</taxon>
        <taxon>Irpicaceae</taxon>
        <taxon>Irpex</taxon>
    </lineage>
</organism>
<accession>A0ACB8UFZ7</accession>
<dbReference type="EMBL" id="MU274902">
    <property type="protein sequence ID" value="KAI0093200.1"/>
    <property type="molecule type" value="Genomic_DNA"/>
</dbReference>
<comment type="caution">
    <text evidence="1">The sequence shown here is derived from an EMBL/GenBank/DDBJ whole genome shotgun (WGS) entry which is preliminary data.</text>
</comment>
<gene>
    <name evidence="1" type="ORF">BDY19DRAFT_1053696</name>
</gene>
<dbReference type="Proteomes" id="UP001055072">
    <property type="component" value="Unassembled WGS sequence"/>
</dbReference>
<reference evidence="1" key="1">
    <citation type="journal article" date="2021" name="Environ. Microbiol.">
        <title>Gene family expansions and transcriptome signatures uncover fungal adaptations to wood decay.</title>
        <authorList>
            <person name="Hage H."/>
            <person name="Miyauchi S."/>
            <person name="Viragh M."/>
            <person name="Drula E."/>
            <person name="Min B."/>
            <person name="Chaduli D."/>
            <person name="Navarro D."/>
            <person name="Favel A."/>
            <person name="Norest M."/>
            <person name="Lesage-Meessen L."/>
            <person name="Balint B."/>
            <person name="Merenyi Z."/>
            <person name="de Eugenio L."/>
            <person name="Morin E."/>
            <person name="Martinez A.T."/>
            <person name="Baldrian P."/>
            <person name="Stursova M."/>
            <person name="Martinez M.J."/>
            <person name="Novotny C."/>
            <person name="Magnuson J.K."/>
            <person name="Spatafora J.W."/>
            <person name="Maurice S."/>
            <person name="Pangilinan J."/>
            <person name="Andreopoulos W."/>
            <person name="LaButti K."/>
            <person name="Hundley H."/>
            <person name="Na H."/>
            <person name="Kuo A."/>
            <person name="Barry K."/>
            <person name="Lipzen A."/>
            <person name="Henrissat B."/>
            <person name="Riley R."/>
            <person name="Ahrendt S."/>
            <person name="Nagy L.G."/>
            <person name="Grigoriev I.V."/>
            <person name="Martin F."/>
            <person name="Rosso M.N."/>
        </authorList>
    </citation>
    <scope>NUCLEOTIDE SEQUENCE</scope>
    <source>
        <strain evidence="1">CBS 384.51</strain>
    </source>
</reference>
<keyword evidence="2" id="KW-1185">Reference proteome</keyword>
<evidence type="ECO:0000313" key="2">
    <source>
        <dbReference type="Proteomes" id="UP001055072"/>
    </source>
</evidence>
<evidence type="ECO:0000313" key="1">
    <source>
        <dbReference type="EMBL" id="KAI0093200.1"/>
    </source>
</evidence>
<sequence length="1370" mass="150075">MDSLAVPPRLRQMRQHRSRVEHIFDTPQAGPSRITTQVDTLDVPQYDVSDAEATPRVTAKPPIATSVNAQAFESSSRLRSIMNMMPSQSAKPIPQRAPSPSQSLDDSDFEAPNMTTYANDASSIAKESLKELFSRVMDSPQKDQMRRRNSIDLSEVEASPRIELVQRERAKNKGKRKSMSDEEADKFAKSSDLVLPDVSYSTSTALAYEKIRQRLSGVVHLADISPLKNTDNASTLSGSVVDMDTDGAADNSGDTASTFRQFAQDTASFALPAEAISTPMRSAQMPSEIQVHSNLMSQDSEMQNAMQGMSTLDADATINKTQRRYPFPDARPSTRPRAESSSHAHGHGAHSKSHTVHNLPLGRRVSMDSISSRSSSISLSDFKDRGVYERERAWNKPGPRSPAHHSEAHRHSSFDSPPHVRSRRSSSASLHGFDDRSSIGGSSVGSRTDFRDRIKEMEDEKNRERERMWNKPRPNLSRSSSSLDFHSPGHNFPARPGSAQSFSTPSRPQSWHSVRGDSRASSPASSVASYGREPQSEPRNPIARERERNWNSNHPSWELQPPPRSVSPLPRSPSASHSHRRLSNVSPSPSGSRINLSSGRNRTVSLGATPEKRASPLVKRNAKYKEQFVAAASSATPPRPGSTDSDGPVYDAAYGSRFGWTFPRHHNPLPPLEFDKSIHGSPHGSPSRPLSSDKPSKIPVRSPGKGGSPAAVPKRPSPPSPHAELQRRLGHRRSAAEIATEIPARTSRIMIEPVDLINAQTEDLVPTDIESGSAESDLESQVTSTPLARPSTIPEEPDHGVEPHAPSSPPPPAMLPMPPMPPAAIPEESEPESEPEEPPPARPQTPPSSLPQRKEHTSPLFGLQTPPRRPQFNTSKLEFQTPSPPHNMPDLPGPPSSDDENEAHNTPSKSRGTSKGNLTMIKTPRPPGAWALTPVLVEKPAVVPRQPIHPAPNFAEVQETPNTHGDATTSKTPAPPGAWQNTPVSDSLRKKGILKVRFDVESNASADTTFDEIPLVGPSSPQAKKGDSISEIFPTLPGSLGSDKNTKSIAQEGKASGKENDAVPGSSGSTRGRSPKSPGVRVLDAFGRETAEEALPTSSSQESATNSASEPEKEKGKEYTLSSSETGRSAVRIVDAMGHEVAESDVSVELPAPRSRSEALRRIRQTVSDLVDDFSDSEDSNAVTLRNEQRLKELYATSQAARAARQGLSESLKKHKDTDAELRAKYGSLRESMQRTKLLPPVRQGTARFSINFLNIWVLWSFLVLQVVLLIYMYWYSTIRAKRIFLTTYYDPFEPALFAHIPRTDALQRATPSPSSVSSPFFVPDALFRSGFKGFLKESWSRVSAAAIEWQVQLWDAWRRDVRTTAWPPT</sequence>
<proteinExistence type="predicted"/>
<protein>
    <submittedName>
        <fullName evidence="1">Uncharacterized protein</fullName>
    </submittedName>
</protein>
<name>A0ACB8UFZ7_9APHY</name>